<dbReference type="PANTHER" id="PTHR33223:SF11">
    <property type="entry name" value="ELEMENT PROTEIN, PUTATIVE-RELATED"/>
    <property type="match status" value="1"/>
</dbReference>
<dbReference type="GO" id="GO:0003964">
    <property type="term" value="F:RNA-directed DNA polymerase activity"/>
    <property type="evidence" value="ECO:0007669"/>
    <property type="project" value="UniProtKB-KW"/>
</dbReference>
<dbReference type="PANTHER" id="PTHR33223">
    <property type="entry name" value="CCHC-TYPE DOMAIN-CONTAINING PROTEIN"/>
    <property type="match status" value="1"/>
</dbReference>
<sequence>MTSGTEITPPLGFLAIPITTTMFAATTPKNTPMAYRASTLTNPNPVISPDFVEANYESLDLQTKIEYFSEDCDKEREMEPRPEPTRAATLPLRVASLRIRRRGKEYPFRERREWATFTIFYDFRLRSQKAGSILNYEDLKAKFQSYFSQQKKFTKTHLAVHNIKQREGESTRAFITRYTDDTLQILGLHEDQRISSFVYGLRTRSLVKHLSTDLPSTYKGFIEKTYTWVEARESVKKSEGNSRYGEGWKKLRATTKDVQKNKMERTKSSDNPRGESKKDKGTCNTPKMAGSGI</sequence>
<keyword evidence="2" id="KW-0695">RNA-directed DNA polymerase</keyword>
<accession>A0A699HJ99</accession>
<feature type="compositionally biased region" description="Basic and acidic residues" evidence="1">
    <location>
        <begin position="239"/>
        <end position="281"/>
    </location>
</feature>
<protein>
    <submittedName>
        <fullName evidence="2">Putative reverse transcriptase domain-containing protein</fullName>
    </submittedName>
</protein>
<comment type="caution">
    <text evidence="2">The sequence shown here is derived from an EMBL/GenBank/DDBJ whole genome shotgun (WGS) entry which is preliminary data.</text>
</comment>
<feature type="region of interest" description="Disordered" evidence="1">
    <location>
        <begin position="239"/>
        <end position="293"/>
    </location>
</feature>
<dbReference type="EMBL" id="BKCJ010158247">
    <property type="protein sequence ID" value="GEY18513.1"/>
    <property type="molecule type" value="Genomic_DNA"/>
</dbReference>
<gene>
    <name evidence="2" type="ORF">Tci_390487</name>
</gene>
<keyword evidence="2" id="KW-0548">Nucleotidyltransferase</keyword>
<keyword evidence="2" id="KW-0808">Transferase</keyword>
<dbReference type="AlphaFoldDB" id="A0A699HJ99"/>
<evidence type="ECO:0000313" key="2">
    <source>
        <dbReference type="EMBL" id="GEY18513.1"/>
    </source>
</evidence>
<proteinExistence type="predicted"/>
<name>A0A699HJ99_TANCI</name>
<reference evidence="2" key="1">
    <citation type="journal article" date="2019" name="Sci. Rep.">
        <title>Draft genome of Tanacetum cinerariifolium, the natural source of mosquito coil.</title>
        <authorList>
            <person name="Yamashiro T."/>
            <person name="Shiraishi A."/>
            <person name="Satake H."/>
            <person name="Nakayama K."/>
        </authorList>
    </citation>
    <scope>NUCLEOTIDE SEQUENCE</scope>
</reference>
<organism evidence="2">
    <name type="scientific">Tanacetum cinerariifolium</name>
    <name type="common">Dalmatian daisy</name>
    <name type="synonym">Chrysanthemum cinerariifolium</name>
    <dbReference type="NCBI Taxonomy" id="118510"/>
    <lineage>
        <taxon>Eukaryota</taxon>
        <taxon>Viridiplantae</taxon>
        <taxon>Streptophyta</taxon>
        <taxon>Embryophyta</taxon>
        <taxon>Tracheophyta</taxon>
        <taxon>Spermatophyta</taxon>
        <taxon>Magnoliopsida</taxon>
        <taxon>eudicotyledons</taxon>
        <taxon>Gunneridae</taxon>
        <taxon>Pentapetalae</taxon>
        <taxon>asterids</taxon>
        <taxon>campanulids</taxon>
        <taxon>Asterales</taxon>
        <taxon>Asteraceae</taxon>
        <taxon>Asteroideae</taxon>
        <taxon>Anthemideae</taxon>
        <taxon>Anthemidinae</taxon>
        <taxon>Tanacetum</taxon>
    </lineage>
</organism>
<evidence type="ECO:0000256" key="1">
    <source>
        <dbReference type="SAM" id="MobiDB-lite"/>
    </source>
</evidence>